<accession>A0ABS6KYU7</accession>
<protein>
    <recommendedName>
        <fullName evidence="1">PEP-utilising enzyme mobile domain-containing protein</fullName>
    </recommendedName>
</protein>
<name>A0ABS6KYU7_9GAMM</name>
<feature type="domain" description="PEP-utilising enzyme mobile" evidence="1">
    <location>
        <begin position="691"/>
        <end position="759"/>
    </location>
</feature>
<dbReference type="EMBL" id="JAFMOU010000064">
    <property type="protein sequence ID" value="MBU9834757.1"/>
    <property type="molecule type" value="Genomic_DNA"/>
</dbReference>
<keyword evidence="3" id="KW-1185">Reference proteome</keyword>
<proteinExistence type="predicted"/>
<dbReference type="PANTHER" id="PTHR43615:SF1">
    <property type="entry name" value="PPDK_N DOMAIN-CONTAINING PROTEIN"/>
    <property type="match status" value="1"/>
</dbReference>
<dbReference type="Pfam" id="PF00391">
    <property type="entry name" value="PEP-utilizers"/>
    <property type="match status" value="1"/>
</dbReference>
<comment type="caution">
    <text evidence="2">The sequence shown here is derived from an EMBL/GenBank/DDBJ whole genome shotgun (WGS) entry which is preliminary data.</text>
</comment>
<gene>
    <name evidence="2" type="ORF">J1786_08015</name>
</gene>
<organism evidence="2 3">
    <name type="scientific">Rahnella perminowiae</name>
    <dbReference type="NCBI Taxonomy" id="2816244"/>
    <lineage>
        <taxon>Bacteria</taxon>
        <taxon>Pseudomonadati</taxon>
        <taxon>Pseudomonadota</taxon>
        <taxon>Gammaproteobacteria</taxon>
        <taxon>Enterobacterales</taxon>
        <taxon>Yersiniaceae</taxon>
        <taxon>Rahnella</taxon>
    </lineage>
</organism>
<evidence type="ECO:0000313" key="2">
    <source>
        <dbReference type="EMBL" id="MBU9834757.1"/>
    </source>
</evidence>
<dbReference type="PANTHER" id="PTHR43615">
    <property type="entry name" value="PHOSPHOENOLPYRUVATE SYNTHASE-RELATED"/>
    <property type="match status" value="1"/>
</dbReference>
<dbReference type="RefSeq" id="WP_217138090.1">
    <property type="nucleotide sequence ID" value="NZ_JAFMOU010000064.1"/>
</dbReference>
<sequence length="768" mass="85550">MKLEFKTKSDTLELLHGKLKTGIVLPIFSFTVTDWLDNYEGIVCEIMASGMLTADIIIRSSCGLEDCSNGSGAGLFHSAKCVRSEKTVKSTVSAVIESYGRIDPSDKVLVQPFLKNTKMSGVAFNRDPRTGSHYDVINYTLCDDTSLVTSGRGSNIHTYISAGNSDVNHGFLTRIISLLRELESFCDTQAIDIEFAVSSNDELVLLQVRPFIALPVTEIDADSHQNLVRQIRNATSEFLAPDSRLSGQQGMLGIMPDWNPAEIVGVRPRKLALSLYRFLITDSVWATERRKYGYRDTRYIPLIVSLHGIPYVDVRASFNSLVPAELSQEVSERFVSSCLKRLEENPHLHDKVEFEVIPTCFTFNIDKKLDKLKGLSADDRVFVKSALLSLTQSYLYGSGRKRIAADHTKLNKLINLQKESELSSVSDIARIYQMLAECKKYGTAPFAALARSAFIGMDILRSAVSEKIISEETYTNFMASIRAPASRLLEDLPRLERDEFLKIYGHLRPGTYDIRVPSYAQDPERYLTSELRFAKRRTGWHLEPDEERALEAALEKVGLNLSAYALMEFIQQSIVAREEAKFIFSRSVSKVLDLIKEMGSKLGFDTDALSHADIFDIIESRTNSSGLKNTLEHSVSRGKESYRETHALTLPPLITDIEEVTAFHLPAARPNFITRKIAEGAVKQSDQGDLKGAIVVIPNADPGFDWLFGQDIGALITAYGGSNSHMAIRAAELEVPAIIGAGEALFNTWSSARKLRLDCSVERVEVIE</sequence>
<dbReference type="Proteomes" id="UP000699865">
    <property type="component" value="Unassembled WGS sequence"/>
</dbReference>
<reference evidence="2 3" key="1">
    <citation type="submission" date="2021-03" db="EMBL/GenBank/DDBJ databases">
        <title>Five novel Rahnella species.</title>
        <authorList>
            <person name="Brady C."/>
            <person name="Asselin J."/>
            <person name="Beer S."/>
            <person name="Bruberg M.B."/>
            <person name="Crampton B."/>
            <person name="Venter S."/>
            <person name="Arnold D."/>
            <person name="Denman S."/>
        </authorList>
    </citation>
    <scope>NUCLEOTIDE SEQUENCE [LARGE SCALE GENOMIC DNA]</scope>
    <source>
        <strain evidence="2 3">L72c</strain>
    </source>
</reference>
<evidence type="ECO:0000259" key="1">
    <source>
        <dbReference type="Pfam" id="PF00391"/>
    </source>
</evidence>
<dbReference type="NCBIfam" id="NF004508">
    <property type="entry name" value="PRK05849.1"/>
    <property type="match status" value="1"/>
</dbReference>
<dbReference type="InterPro" id="IPR051549">
    <property type="entry name" value="PEP_Utilizing_Enz"/>
</dbReference>
<dbReference type="InterPro" id="IPR008279">
    <property type="entry name" value="PEP-util_enz_mobile_dom"/>
</dbReference>
<evidence type="ECO:0000313" key="3">
    <source>
        <dbReference type="Proteomes" id="UP000699865"/>
    </source>
</evidence>